<proteinExistence type="predicted"/>
<dbReference type="EMBL" id="CP119958">
    <property type="protein sequence ID" value="WFD37873.1"/>
    <property type="molecule type" value="Genomic_DNA"/>
</dbReference>
<dbReference type="Proteomes" id="UP001217754">
    <property type="component" value="Chromosome 1"/>
</dbReference>
<accession>A0AAF0J927</accession>
<feature type="region of interest" description="Disordered" evidence="1">
    <location>
        <begin position="1"/>
        <end position="48"/>
    </location>
</feature>
<evidence type="ECO:0000256" key="1">
    <source>
        <dbReference type="SAM" id="MobiDB-lite"/>
    </source>
</evidence>
<gene>
    <name evidence="2" type="ORF">MJAP1_000820</name>
</gene>
<protein>
    <submittedName>
        <fullName evidence="2">Uncharacterized protein</fullName>
    </submittedName>
</protein>
<organism evidence="2 3">
    <name type="scientific">Malassezia japonica</name>
    <dbReference type="NCBI Taxonomy" id="223818"/>
    <lineage>
        <taxon>Eukaryota</taxon>
        <taxon>Fungi</taxon>
        <taxon>Dikarya</taxon>
        <taxon>Basidiomycota</taxon>
        <taxon>Ustilaginomycotina</taxon>
        <taxon>Malasseziomycetes</taxon>
        <taxon>Malasseziales</taxon>
        <taxon>Malasseziaceae</taxon>
        <taxon>Malassezia</taxon>
    </lineage>
</organism>
<reference evidence="2" key="1">
    <citation type="submission" date="2023-03" db="EMBL/GenBank/DDBJ databases">
        <title>Mating type loci evolution in Malassezia.</title>
        <authorList>
            <person name="Coelho M.A."/>
        </authorList>
    </citation>
    <scope>NUCLEOTIDE SEQUENCE</scope>
    <source>
        <strain evidence="2">CBS 9431</strain>
    </source>
</reference>
<dbReference type="AlphaFoldDB" id="A0AAF0J927"/>
<name>A0AAF0J927_9BASI</name>
<sequence>MASRTSAPRRFFHAAGRVSQGESARTPRKAGKQAHAQVAPKADAPAPTPLTLWDHPLYRVASRKPLQGLPSTAGDVGAKASDIKRPTLSQRATFRAMMLDFRPHAPTVLGGARTPTIRYAPPVAVPADAQIAGDSTASLRERLQQLKDLQKSQVAKGDYTPYLPKASLHDRSLRAADAAKTPEKGALISADQAMSANTTLHPIARRFITERIGANLKVAC</sequence>
<keyword evidence="3" id="KW-1185">Reference proteome</keyword>
<evidence type="ECO:0000313" key="2">
    <source>
        <dbReference type="EMBL" id="WFD37873.1"/>
    </source>
</evidence>
<dbReference type="RefSeq" id="XP_060120770.1">
    <property type="nucleotide sequence ID" value="XM_060264787.1"/>
</dbReference>
<evidence type="ECO:0000313" key="3">
    <source>
        <dbReference type="Proteomes" id="UP001217754"/>
    </source>
</evidence>
<dbReference type="GeneID" id="85224469"/>